<dbReference type="InterPro" id="IPR018289">
    <property type="entry name" value="MULE_transposase_dom"/>
</dbReference>
<keyword evidence="1" id="KW-0815">Transposition</keyword>
<dbReference type="Pfam" id="PF10551">
    <property type="entry name" value="MULE"/>
    <property type="match status" value="1"/>
</dbReference>
<dbReference type="PANTHER" id="PTHR47160:SF10">
    <property type="entry name" value="MULE TRANSPOSASE DOMAIN-CONTAINING PROTEIN"/>
    <property type="match status" value="1"/>
</dbReference>
<dbReference type="GO" id="GO:0004803">
    <property type="term" value="F:transposase activity"/>
    <property type="evidence" value="ECO:0007669"/>
    <property type="project" value="InterPro"/>
</dbReference>
<organism evidence="5 6">
    <name type="scientific">Macrosiphum euphorbiae</name>
    <name type="common">potato aphid</name>
    <dbReference type="NCBI Taxonomy" id="13131"/>
    <lineage>
        <taxon>Eukaryota</taxon>
        <taxon>Metazoa</taxon>
        <taxon>Ecdysozoa</taxon>
        <taxon>Arthropoda</taxon>
        <taxon>Hexapoda</taxon>
        <taxon>Insecta</taxon>
        <taxon>Pterygota</taxon>
        <taxon>Neoptera</taxon>
        <taxon>Paraneoptera</taxon>
        <taxon>Hemiptera</taxon>
        <taxon>Sternorrhyncha</taxon>
        <taxon>Aphidomorpha</taxon>
        <taxon>Aphidoidea</taxon>
        <taxon>Aphididae</taxon>
        <taxon>Macrosiphini</taxon>
        <taxon>Macrosiphum</taxon>
    </lineage>
</organism>
<keyword evidence="6" id="KW-1185">Reference proteome</keyword>
<protein>
    <recommendedName>
        <fullName evidence="4">MULE transposase domain-containing protein</fullName>
    </recommendedName>
</protein>
<evidence type="ECO:0000256" key="1">
    <source>
        <dbReference type="ARBA" id="ARBA00022578"/>
    </source>
</evidence>
<comment type="caution">
    <text evidence="5">The sequence shown here is derived from an EMBL/GenBank/DDBJ whole genome shotgun (WGS) entry which is preliminary data.</text>
</comment>
<evidence type="ECO:0000259" key="4">
    <source>
        <dbReference type="Pfam" id="PF10551"/>
    </source>
</evidence>
<dbReference type="Proteomes" id="UP001160148">
    <property type="component" value="Unassembled WGS sequence"/>
</dbReference>
<dbReference type="PROSITE" id="PS01007">
    <property type="entry name" value="TRANSPOSASE_MUTATOR"/>
    <property type="match status" value="1"/>
</dbReference>
<proteinExistence type="predicted"/>
<dbReference type="EMBL" id="CARXXK010000004">
    <property type="protein sequence ID" value="CAI6366126.1"/>
    <property type="molecule type" value="Genomic_DNA"/>
</dbReference>
<evidence type="ECO:0000313" key="5">
    <source>
        <dbReference type="EMBL" id="CAI6366126.1"/>
    </source>
</evidence>
<dbReference type="InterPro" id="IPR001207">
    <property type="entry name" value="Transposase_mutator"/>
</dbReference>
<name>A0AAV0XF14_9HEMI</name>
<keyword evidence="2" id="KW-0238">DNA-binding</keyword>
<evidence type="ECO:0000256" key="2">
    <source>
        <dbReference type="ARBA" id="ARBA00023125"/>
    </source>
</evidence>
<dbReference type="Gene3D" id="2.20.25.240">
    <property type="match status" value="1"/>
</dbReference>
<evidence type="ECO:0000256" key="3">
    <source>
        <dbReference type="ARBA" id="ARBA00023172"/>
    </source>
</evidence>
<feature type="domain" description="MULE transposase" evidence="4">
    <location>
        <begin position="277"/>
        <end position="373"/>
    </location>
</feature>
<gene>
    <name evidence="5" type="ORF">MEUPH1_LOCUS20748</name>
</gene>
<sequence>MVVGTIRLQGKVIVGTRRVLTEAVDTTYSRCQENNNKMIQFDINHDHNYFGVQDEPVVEHNEPLLPVAVERPHSYTVVLGVQRGTEIIRDNLGFMYYKNKVTQNKIYLACYEKKLEGQCRATAHISPDRNDDRLTLSKQHIIHHVRELNLNVPLLRQEITERALERTINSYTPRGIYMQAIANFPEAAENYTFLQSVERMRRLRRKFFPQTPRNMANLHDLLTAADNENFAMTLQNPPNRFYQGPLMVEGIVSGVIFCNVANINIFAPDLRSVRVAGCDGTFKTVPKFLENDAYQLFSFQVVFKDVSFPLVHAILIGKTQQIYVELLQYIRNVLPLCYDQLKIITDFEQGLINAVDLVFPESKHQGCYFHYCQAVIRYVRNKRSNIFQLFKADNNAARVLRMILALPYLPATQIGDVLPSMEDGFHSIVEYVNQFPYLALQLNPFLFNYIWGYWFITMGPAAVTVFNEDIRTNNYVESYHASLLRLIKPHPKVWEFLKKERKVIH</sequence>
<dbReference type="GO" id="GO:0006313">
    <property type="term" value="P:DNA transposition"/>
    <property type="evidence" value="ECO:0007669"/>
    <property type="project" value="InterPro"/>
</dbReference>
<dbReference type="GO" id="GO:0003677">
    <property type="term" value="F:DNA binding"/>
    <property type="evidence" value="ECO:0007669"/>
    <property type="project" value="UniProtKB-KW"/>
</dbReference>
<dbReference type="AlphaFoldDB" id="A0AAV0XF14"/>
<reference evidence="5 6" key="1">
    <citation type="submission" date="2023-01" db="EMBL/GenBank/DDBJ databases">
        <authorList>
            <person name="Whitehead M."/>
        </authorList>
    </citation>
    <scope>NUCLEOTIDE SEQUENCE [LARGE SCALE GENOMIC DNA]</scope>
</reference>
<evidence type="ECO:0000313" key="6">
    <source>
        <dbReference type="Proteomes" id="UP001160148"/>
    </source>
</evidence>
<dbReference type="PANTHER" id="PTHR47160">
    <property type="entry name" value="PUTATIVE-RELATED"/>
    <property type="match status" value="1"/>
</dbReference>
<accession>A0AAV0XF14</accession>
<keyword evidence="3" id="KW-0233">DNA recombination</keyword>